<dbReference type="Proteomes" id="UP001642260">
    <property type="component" value="Unassembled WGS sequence"/>
</dbReference>
<protein>
    <submittedName>
        <fullName evidence="1">Uncharacterized protein</fullName>
    </submittedName>
</protein>
<organism evidence="1 2">
    <name type="scientific">Eruca vesicaria subsp. sativa</name>
    <name type="common">Garden rocket</name>
    <name type="synonym">Eruca sativa</name>
    <dbReference type="NCBI Taxonomy" id="29727"/>
    <lineage>
        <taxon>Eukaryota</taxon>
        <taxon>Viridiplantae</taxon>
        <taxon>Streptophyta</taxon>
        <taxon>Embryophyta</taxon>
        <taxon>Tracheophyta</taxon>
        <taxon>Spermatophyta</taxon>
        <taxon>Magnoliopsida</taxon>
        <taxon>eudicotyledons</taxon>
        <taxon>Gunneridae</taxon>
        <taxon>Pentapetalae</taxon>
        <taxon>rosids</taxon>
        <taxon>malvids</taxon>
        <taxon>Brassicales</taxon>
        <taxon>Brassicaceae</taxon>
        <taxon>Brassiceae</taxon>
        <taxon>Eruca</taxon>
    </lineage>
</organism>
<reference evidence="1 2" key="1">
    <citation type="submission" date="2022-03" db="EMBL/GenBank/DDBJ databases">
        <authorList>
            <person name="Macdonald S."/>
            <person name="Ahmed S."/>
            <person name="Newling K."/>
        </authorList>
    </citation>
    <scope>NUCLEOTIDE SEQUENCE [LARGE SCALE GENOMIC DNA]</scope>
</reference>
<proteinExistence type="predicted"/>
<keyword evidence="2" id="KW-1185">Reference proteome</keyword>
<accession>A0ABC8JMQ2</accession>
<gene>
    <name evidence="1" type="ORF">ERUC_LOCUS12494</name>
</gene>
<name>A0ABC8JMQ2_ERUVS</name>
<sequence length="68" mass="7350">MGLQLRRAVGKIKKVERFPSKITADRILLSKEELTAAKSLSTAAVNGVSGGLEEYTMRCGGMEEVVSH</sequence>
<comment type="caution">
    <text evidence="1">The sequence shown here is derived from an EMBL/GenBank/DDBJ whole genome shotgun (WGS) entry which is preliminary data.</text>
</comment>
<evidence type="ECO:0000313" key="2">
    <source>
        <dbReference type="Proteomes" id="UP001642260"/>
    </source>
</evidence>
<dbReference type="EMBL" id="CAKOAT010118265">
    <property type="protein sequence ID" value="CAH8331941.1"/>
    <property type="molecule type" value="Genomic_DNA"/>
</dbReference>
<dbReference type="AlphaFoldDB" id="A0ABC8JMQ2"/>
<evidence type="ECO:0000313" key="1">
    <source>
        <dbReference type="EMBL" id="CAH8331941.1"/>
    </source>
</evidence>